<dbReference type="eggNOG" id="ENOG5031XTF">
    <property type="taxonomic scope" value="Bacteria"/>
</dbReference>
<feature type="signal peptide" evidence="3">
    <location>
        <begin position="1"/>
        <end position="36"/>
    </location>
</feature>
<evidence type="ECO:0000313" key="4">
    <source>
        <dbReference type="EMBL" id="KFI40586.1"/>
    </source>
</evidence>
<feature type="compositionally biased region" description="Low complexity" evidence="1">
    <location>
        <begin position="664"/>
        <end position="674"/>
    </location>
</feature>
<dbReference type="InterPro" id="IPR013783">
    <property type="entry name" value="Ig-like_fold"/>
</dbReference>
<dbReference type="Gene3D" id="2.60.40.10">
    <property type="entry name" value="Immunoglobulins"/>
    <property type="match status" value="1"/>
</dbReference>
<feature type="region of interest" description="Disordered" evidence="1">
    <location>
        <begin position="815"/>
        <end position="839"/>
    </location>
</feature>
<keyword evidence="2" id="KW-1133">Transmembrane helix</keyword>
<keyword evidence="3" id="KW-0732">Signal</keyword>
<feature type="compositionally biased region" description="Polar residues" evidence="1">
    <location>
        <begin position="818"/>
        <end position="827"/>
    </location>
</feature>
<keyword evidence="5" id="KW-1185">Reference proteome</keyword>
<dbReference type="Proteomes" id="UP000029015">
    <property type="component" value="Unassembled WGS sequence"/>
</dbReference>
<dbReference type="EMBL" id="JGYK01000001">
    <property type="protein sequence ID" value="KFI40586.1"/>
    <property type="molecule type" value="Genomic_DNA"/>
</dbReference>
<feature type="region of interest" description="Disordered" evidence="1">
    <location>
        <begin position="641"/>
        <end position="674"/>
    </location>
</feature>
<keyword evidence="2" id="KW-0472">Membrane</keyword>
<sequence>MSICRKRLGLTLTMAATMGMAMILVVLAVLAPHSHATPTSQGDDLAAVPVDPKPRLYKMLAYNNRIDTLNDELRMDFVLRVQHGQVDTNCVPAGTSDLGDRCGLSFLYSYSSVGDRPAQYYRSTYLNTQGKTGATRWATNIDSYFTIHNVLSSGNYDYLTISLEADIGYPDSNVSPDYDAAAKEKVSYKQPGGAKLNQYVYAIAGKGTAHWELGNAPFMDARTKLDPRYATNITADFPAYVYTPYCLAGSIGGACNGPMSFIGWDANPLLWSGGQANWGMVTDHGFSGRSEPAGVAPAKSFFVYWYNPAYGMISNGMPFPCSVNTSFYYQWIGLKDGSEWVPVSALTPNRQLAKGQKAVGPGVPPPGLNEGAAYNAPKSGYNLIAPGPSDGSESAQRPDGSIDFAKAKLADGLDGYFKLVTWPVTTNANGSTDGCVTDINRDAYNPEAGISAGMDQAMIAERIDKGWTVGTAFYRYELPKPSRPVIDAPADGSYQDGLTPSISGSGSPGQRVTLFAEDATHPIAAADSDSKASRGFELGSAIVGPDGRWTVHDANGTPEPNKPGGSRRYHAWQTELQSGYELTSDFSNILSLNFLAGEDPAPSVKSVSVPHSLGGALPDGAAVKVVGAVNPVNPGGELTLYARPTDRGASGAGGTGAARGSGASGDATGAGSKATASGASARAAAVPRAIPSSGVGSASTVVPTEAAAPAGALPDEGLVYKRSDLPVGPMDWQAQVDPQLFLDVRPADGRGLYYDFVVVLTNKAGKQISSTSWTQLVDMEAPDPGVSGVRAGNLNGRAVSGRDRIGEEGVSIRVSWPDGTSATSTSGPDGAWSLPLPASASSGQASASAVDAAGNESAPQDFQLDDATNVGTLPLAGGHGWMVYVGLLLAFMGAMGVRGLLQRRAGVR</sequence>
<evidence type="ECO:0000313" key="5">
    <source>
        <dbReference type="Proteomes" id="UP000029015"/>
    </source>
</evidence>
<name>A0A086Z236_9BIFI</name>
<dbReference type="STRING" id="1437605.AB656_07410"/>
<dbReference type="GO" id="GO:0005975">
    <property type="term" value="P:carbohydrate metabolic process"/>
    <property type="evidence" value="ECO:0007669"/>
    <property type="project" value="UniProtKB-ARBA"/>
</dbReference>
<evidence type="ECO:0000256" key="3">
    <source>
        <dbReference type="SAM" id="SignalP"/>
    </source>
</evidence>
<protein>
    <submittedName>
        <fullName evidence="4">Uncharacterized protein</fullName>
    </submittedName>
</protein>
<evidence type="ECO:0000256" key="1">
    <source>
        <dbReference type="SAM" id="MobiDB-lite"/>
    </source>
</evidence>
<proteinExistence type="predicted"/>
<feature type="transmembrane region" description="Helical" evidence="2">
    <location>
        <begin position="881"/>
        <end position="901"/>
    </location>
</feature>
<gene>
    <name evidence="4" type="ORF">BACT_1290</name>
</gene>
<feature type="compositionally biased region" description="Gly residues" evidence="1">
    <location>
        <begin position="650"/>
        <end position="663"/>
    </location>
</feature>
<feature type="chain" id="PRO_5001817841" evidence="3">
    <location>
        <begin position="37"/>
        <end position="908"/>
    </location>
</feature>
<dbReference type="RefSeq" id="WP_156097189.1">
    <property type="nucleotide sequence ID" value="NZ_JDUR01000021.1"/>
</dbReference>
<accession>A0A086Z236</accession>
<keyword evidence="2" id="KW-0812">Transmembrane</keyword>
<reference evidence="4 5" key="1">
    <citation type="submission" date="2014-03" db="EMBL/GenBank/DDBJ databases">
        <title>Genomics of Bifidobacteria.</title>
        <authorList>
            <person name="Ventura M."/>
            <person name="Milani C."/>
            <person name="Lugli G.A."/>
        </authorList>
    </citation>
    <scope>NUCLEOTIDE SEQUENCE [LARGE SCALE GENOMIC DNA]</scope>
    <source>
        <strain evidence="4 5">DSM 22766</strain>
    </source>
</reference>
<comment type="caution">
    <text evidence="4">The sequence shown here is derived from an EMBL/GenBank/DDBJ whole genome shotgun (WGS) entry which is preliminary data.</text>
</comment>
<organism evidence="4 5">
    <name type="scientific">Bifidobacterium actinocoloniiforme DSM 22766</name>
    <dbReference type="NCBI Taxonomy" id="1437605"/>
    <lineage>
        <taxon>Bacteria</taxon>
        <taxon>Bacillati</taxon>
        <taxon>Actinomycetota</taxon>
        <taxon>Actinomycetes</taxon>
        <taxon>Bifidobacteriales</taxon>
        <taxon>Bifidobacteriaceae</taxon>
        <taxon>Bifidobacterium</taxon>
    </lineage>
</organism>
<evidence type="ECO:0000256" key="2">
    <source>
        <dbReference type="SAM" id="Phobius"/>
    </source>
</evidence>
<feature type="region of interest" description="Disordered" evidence="1">
    <location>
        <begin position="547"/>
        <end position="567"/>
    </location>
</feature>
<dbReference type="AlphaFoldDB" id="A0A086Z236"/>